<sequence>MVEKEEYSDRPVPQDARLGFMKPAMVWAGFTYAYICIFIGSTIMGGLGAPLGYYAIFLGQAFLFIYAGLIGHRAYKFGLNFPMMCKCSFGRVGYIIPMTIIAGLVTGWFAFQAWLAADLMVGLYGGESFLAGTGSGVLPGILGTTGLWAGIFAIIFGFIAVYGIRTMAWMGRAAVICVTALAIWMIYSLSTIVASDTGGNPWSSAPSGEPMTFALGITASIGTFVVSATMTGDFSRWTKSVKQAWGINAVAFPIANHLMLFIGAFYTAIAGQLDFFFGLSMVALGAPIMIIQWVSNGTTCDGCLYNASQGFRNLLLIGRPEKKQSFSWKKVTIIVMICGTAVAASNVLNDIVPWLLLISTIAPLIGGILIGHFWIVARNNTQEEVLLASERKVNWPAIVGILSGTAIAAYMITYVPDLPPILGGLIGGCAVYPAIAYAAGYASRGKLTAKGIGAERSGT</sequence>
<dbReference type="InterPro" id="IPR030191">
    <property type="entry name" value="CodB"/>
</dbReference>
<dbReference type="InterPro" id="IPR001248">
    <property type="entry name" value="Pur-cyt_permease"/>
</dbReference>
<feature type="transmembrane region" description="Helical" evidence="6">
    <location>
        <begin position="137"/>
        <end position="161"/>
    </location>
</feature>
<dbReference type="PANTHER" id="PTHR30569:SF0">
    <property type="entry name" value="CYTOSINE PERMEASE"/>
    <property type="match status" value="1"/>
</dbReference>
<feature type="transmembrane region" description="Helical" evidence="6">
    <location>
        <begin position="395"/>
        <end position="415"/>
    </location>
</feature>
<feature type="transmembrane region" description="Helical" evidence="6">
    <location>
        <begin position="354"/>
        <end position="375"/>
    </location>
</feature>
<protein>
    <recommendedName>
        <fullName evidence="8">Cytosine permease</fullName>
    </recommendedName>
</protein>
<dbReference type="GO" id="GO:0005886">
    <property type="term" value="C:plasma membrane"/>
    <property type="evidence" value="ECO:0007669"/>
    <property type="project" value="TreeGrafter"/>
</dbReference>
<feature type="transmembrane region" description="Helical" evidence="6">
    <location>
        <begin position="24"/>
        <end position="45"/>
    </location>
</feature>
<evidence type="ECO:0000256" key="5">
    <source>
        <dbReference type="ARBA" id="ARBA00023136"/>
    </source>
</evidence>
<dbReference type="AlphaFoldDB" id="A0A381XS86"/>
<feature type="transmembrane region" description="Helical" evidence="6">
    <location>
        <begin position="173"/>
        <end position="193"/>
    </location>
</feature>
<organism evidence="7">
    <name type="scientific">marine metagenome</name>
    <dbReference type="NCBI Taxonomy" id="408172"/>
    <lineage>
        <taxon>unclassified sequences</taxon>
        <taxon>metagenomes</taxon>
        <taxon>ecological metagenomes</taxon>
    </lineage>
</organism>
<evidence type="ECO:0000256" key="1">
    <source>
        <dbReference type="ARBA" id="ARBA00004141"/>
    </source>
</evidence>
<evidence type="ECO:0000256" key="4">
    <source>
        <dbReference type="ARBA" id="ARBA00022989"/>
    </source>
</evidence>
<accession>A0A381XS86</accession>
<evidence type="ECO:0008006" key="8">
    <source>
        <dbReference type="Google" id="ProtNLM"/>
    </source>
</evidence>
<feature type="transmembrane region" description="Helical" evidence="6">
    <location>
        <begin position="213"/>
        <end position="232"/>
    </location>
</feature>
<name>A0A381XS86_9ZZZZ</name>
<dbReference type="Pfam" id="PF02133">
    <property type="entry name" value="Transp_cyt_pur"/>
    <property type="match status" value="1"/>
</dbReference>
<feature type="transmembrane region" description="Helical" evidence="6">
    <location>
        <begin position="421"/>
        <end position="442"/>
    </location>
</feature>
<feature type="transmembrane region" description="Helical" evidence="6">
    <location>
        <begin position="275"/>
        <end position="294"/>
    </location>
</feature>
<feature type="transmembrane region" description="Helical" evidence="6">
    <location>
        <begin position="92"/>
        <end position="117"/>
    </location>
</feature>
<proteinExistence type="inferred from homology"/>
<gene>
    <name evidence="7" type="ORF">METZ01_LOCUS120498</name>
</gene>
<evidence type="ECO:0000256" key="6">
    <source>
        <dbReference type="SAM" id="Phobius"/>
    </source>
</evidence>
<feature type="transmembrane region" description="Helical" evidence="6">
    <location>
        <begin position="51"/>
        <end position="71"/>
    </location>
</feature>
<reference evidence="7" key="1">
    <citation type="submission" date="2018-05" db="EMBL/GenBank/DDBJ databases">
        <authorList>
            <person name="Lanie J.A."/>
            <person name="Ng W.-L."/>
            <person name="Kazmierczak K.M."/>
            <person name="Andrzejewski T.M."/>
            <person name="Davidsen T.M."/>
            <person name="Wayne K.J."/>
            <person name="Tettelin H."/>
            <person name="Glass J.I."/>
            <person name="Rusch D."/>
            <person name="Podicherti R."/>
            <person name="Tsui H.-C.T."/>
            <person name="Winkler M.E."/>
        </authorList>
    </citation>
    <scope>NUCLEOTIDE SEQUENCE</scope>
</reference>
<dbReference type="GO" id="GO:0015209">
    <property type="term" value="F:cytosine transmembrane transporter activity"/>
    <property type="evidence" value="ECO:0007669"/>
    <property type="project" value="InterPro"/>
</dbReference>
<dbReference type="Gene3D" id="1.10.4160.10">
    <property type="entry name" value="Hydantoin permease"/>
    <property type="match status" value="1"/>
</dbReference>
<dbReference type="PANTHER" id="PTHR30569">
    <property type="entry name" value="CYTOSINE TRANSPORTER CODB"/>
    <property type="match status" value="1"/>
</dbReference>
<dbReference type="EMBL" id="UINC01016202">
    <property type="protein sequence ID" value="SVA67644.1"/>
    <property type="molecule type" value="Genomic_DNA"/>
</dbReference>
<keyword evidence="4 6" id="KW-1133">Transmembrane helix</keyword>
<feature type="transmembrane region" description="Helical" evidence="6">
    <location>
        <begin position="244"/>
        <end position="269"/>
    </location>
</feature>
<evidence type="ECO:0000256" key="3">
    <source>
        <dbReference type="ARBA" id="ARBA00022692"/>
    </source>
</evidence>
<keyword evidence="3 6" id="KW-0812">Transmembrane</keyword>
<comment type="similarity">
    <text evidence="2">Belongs to the purine-cytosine permease (2.A.39) family.</text>
</comment>
<feature type="transmembrane region" description="Helical" evidence="6">
    <location>
        <begin position="331"/>
        <end position="348"/>
    </location>
</feature>
<evidence type="ECO:0000313" key="7">
    <source>
        <dbReference type="EMBL" id="SVA67644.1"/>
    </source>
</evidence>
<evidence type="ECO:0000256" key="2">
    <source>
        <dbReference type="ARBA" id="ARBA00008974"/>
    </source>
</evidence>
<keyword evidence="5 6" id="KW-0472">Membrane</keyword>
<comment type="subcellular location">
    <subcellularLocation>
        <location evidence="1">Membrane</location>
        <topology evidence="1">Multi-pass membrane protein</topology>
    </subcellularLocation>
</comment>